<dbReference type="PANTHER" id="PTHR46567">
    <property type="entry name" value="MEDIATOR OF RNA POLYMERASE II TRANSCRIPTION SUBUNIT 12"/>
    <property type="match status" value="1"/>
</dbReference>
<name>A0A9W4UGL3_9PLEO</name>
<evidence type="ECO:0000256" key="9">
    <source>
        <dbReference type="ARBA" id="ARBA00023242"/>
    </source>
</evidence>
<dbReference type="EMBL" id="CAOQHR010000006">
    <property type="protein sequence ID" value="CAI6335821.1"/>
    <property type="molecule type" value="Genomic_DNA"/>
</dbReference>
<sequence>MTSRPGPGIQESLQHRGGASAYAPARRAANPQHGQQDSTADLDRPPLDDRVAKPRYKPKPIALEAIQTSASEYVRPAPRGKPQLFFTTPATVGPDFSPHGQPISILPIPPRPSSSLPGDGLQQPRILPGGSGVKAETAVKLQGNDAPAPALVFPEGKTVDLFPWTGNHPEDIMSETLVKGGISNKSQIMNETNTARPSLWSNLKNKSGISTLSTLFVAVLEKRQSCNRLTASNTFKPPPRLTLRDSTRETWLHDLANPTIGLRRLSRTIPHGITGKVLLDQCLNKNIPIPRAIWLAKCVGINEMRTHKRKGQAGAISWIRGWTSSVEQFLESTIATIGQQDWKPRVTYALQLTSHLFKERLLENDHFLDWALKNLDSSTPERLFVWLLIVCIPDFWNDLVSVRRRGKRLAESLLEHTEKFYELEENTESLPVLSFLENTLLKLIVTMPACLLLPTAWAKHSRALHHLANRRPQPDFICAMKVLDARNRKLIRPSVSTVILPNDAYGRIYQLLDSIDYSNRICIDDLSYGCMEMMYDTTQLVTAVLSWACSLYRQGSHRIYLVTRLLRKWNHLGTDIYDAILAYLPQLALDHSKEPRAIFRIIAELVRSKTFSPGRFLQWLIATGSLRQHQDLHSPSAWPLRLVTEIPLSGLSENVQNLRNTLLQGTIYSVEMEEQAIEAAETTICHQLPGLFNIRNMGFLQPNPTAVDFSSTVRLEVGTWLRREVAASVEFMNNIPTKDVAIEDSGDVCTISLSDFHVVRSYLENFEDHAILADIIGIVATTLDSNVLSAAADTLSYNIETFRAIGAFEPLFEKVAMRYAAIRTVQFPERDLLLSLTDLARNAHADPQLMQLLIYDLSRYDQRNSLAACSPASDSMADGIANLDVEDEIERSLSSGTRMDQQMMARVFEKIVANLEDQLCKNVKPVENFPTWLYRLRSFEENTFEAILSSWLKTLLIGHQTQILSTVLPLLVTSQSSTLHSFVKVVQESINERQTIQPEDTLRIAAEGLDLLLPTEHIQSSCRKQDNYRYRLEQHRYCRQQSESVISLVKIIAEIIPIGSMHLVDRTVLDIYSSDRLLHVLRHVAIADVQSLSPLVTFQQVSMDRPDFKSSPLFGRLLDPAGRIQLSKMSPEEQVATVVPHADHLSLPFCQLALQQIFSASASATEEAAESVSAVFLSTIKSAIEREHSCWSQLISGLEQSLVNKIREHAERTVIDTTVFLCELATAPTNEEMMEKQTSVRRYLSVIEATTSETLSEVQASFIVSLTERLKGLLELFTRSIGMDTSGDQFAVPSRPDLCYWLNVLLRLAVIHGPTMMTNTSPQHQATFMWALRSLLSHPSVADFPSTALFVFDVAVLLSDSISDDARKHLAQLSATKAAGDRRCAFIFGTCVPFDGWLSLMRPVVGPSNGQSVSSPPVQPPLPNTQPAPHTGSLQRSPSQQNMQQQYSAQNQGRAYAQYPGQSPGPRMLPQQLQRMSSNGQTSQLQQLQQMQAMAQQRGFQGVSGQQQQQQQQQQQRPAGAIPQQSAGAKGIATKPEKVEMRAIPFSLNRWDILPESGGNPMGNETAISMGLFGARRA</sequence>
<comment type="subunit">
    <text evidence="3">Component of the SRB8-11 complex, which itself associates with the Mediator complex.</text>
</comment>
<feature type="compositionally biased region" description="Polar residues" evidence="12">
    <location>
        <begin position="1471"/>
        <end position="1483"/>
    </location>
</feature>
<feature type="domain" description="Mediator complex subunit Med12" evidence="13">
    <location>
        <begin position="234"/>
        <end position="297"/>
    </location>
</feature>
<keyword evidence="5" id="KW-0678">Repressor</keyword>
<proteinExistence type="inferred from homology"/>
<reference evidence="14" key="1">
    <citation type="submission" date="2023-01" db="EMBL/GenBank/DDBJ databases">
        <authorList>
            <person name="Van Ghelder C."/>
            <person name="Rancurel C."/>
        </authorList>
    </citation>
    <scope>NUCLEOTIDE SEQUENCE</scope>
    <source>
        <strain evidence="14">CNCM I-4278</strain>
    </source>
</reference>
<evidence type="ECO:0000256" key="5">
    <source>
        <dbReference type="ARBA" id="ARBA00022491"/>
    </source>
</evidence>
<evidence type="ECO:0000313" key="14">
    <source>
        <dbReference type="EMBL" id="CAI6335821.1"/>
    </source>
</evidence>
<feature type="region of interest" description="Disordered" evidence="12">
    <location>
        <begin position="1408"/>
        <end position="1533"/>
    </location>
</feature>
<comment type="subcellular location">
    <subcellularLocation>
        <location evidence="1">Nucleus</location>
    </subcellularLocation>
</comment>
<evidence type="ECO:0000256" key="12">
    <source>
        <dbReference type="SAM" id="MobiDB-lite"/>
    </source>
</evidence>
<feature type="region of interest" description="Disordered" evidence="12">
    <location>
        <begin position="1"/>
        <end position="60"/>
    </location>
</feature>
<evidence type="ECO:0000313" key="15">
    <source>
        <dbReference type="Proteomes" id="UP001152607"/>
    </source>
</evidence>
<dbReference type="InterPro" id="IPR019035">
    <property type="entry name" value="Mediator_Med12"/>
</dbReference>
<evidence type="ECO:0000256" key="6">
    <source>
        <dbReference type="ARBA" id="ARBA00023015"/>
    </source>
</evidence>
<evidence type="ECO:0000256" key="11">
    <source>
        <dbReference type="ARBA" id="ARBA00032010"/>
    </source>
</evidence>
<comment type="caution">
    <text evidence="14">The sequence shown here is derived from an EMBL/GenBank/DDBJ whole genome shotgun (WGS) entry which is preliminary data.</text>
</comment>
<evidence type="ECO:0000256" key="4">
    <source>
        <dbReference type="ARBA" id="ARBA00019622"/>
    </source>
</evidence>
<evidence type="ECO:0000259" key="13">
    <source>
        <dbReference type="SMART" id="SM01281"/>
    </source>
</evidence>
<feature type="compositionally biased region" description="Low complexity" evidence="12">
    <location>
        <begin position="16"/>
        <end position="29"/>
    </location>
</feature>
<feature type="compositionally biased region" description="Low complexity" evidence="12">
    <location>
        <begin position="1435"/>
        <end position="1452"/>
    </location>
</feature>
<dbReference type="Pfam" id="PF25326">
    <property type="entry name" value="ARM_SRB8"/>
    <property type="match status" value="1"/>
</dbReference>
<dbReference type="Proteomes" id="UP001152607">
    <property type="component" value="Unassembled WGS sequence"/>
</dbReference>
<keyword evidence="15" id="KW-1185">Reference proteome</keyword>
<dbReference type="OrthoDB" id="20828at2759"/>
<evidence type="ECO:0000256" key="3">
    <source>
        <dbReference type="ARBA" id="ARBA00011629"/>
    </source>
</evidence>
<evidence type="ECO:0000256" key="2">
    <source>
        <dbReference type="ARBA" id="ARBA00010289"/>
    </source>
</evidence>
<evidence type="ECO:0000256" key="1">
    <source>
        <dbReference type="ARBA" id="ARBA00004123"/>
    </source>
</evidence>
<dbReference type="GO" id="GO:0016592">
    <property type="term" value="C:mediator complex"/>
    <property type="evidence" value="ECO:0007669"/>
    <property type="project" value="InterPro"/>
</dbReference>
<evidence type="ECO:0000256" key="10">
    <source>
        <dbReference type="ARBA" id="ARBA00025661"/>
    </source>
</evidence>
<keyword evidence="6" id="KW-0805">Transcription regulation</keyword>
<accession>A0A9W4UGL3</accession>
<dbReference type="GO" id="GO:0003712">
    <property type="term" value="F:transcription coregulator activity"/>
    <property type="evidence" value="ECO:0007669"/>
    <property type="project" value="InterPro"/>
</dbReference>
<evidence type="ECO:0000256" key="8">
    <source>
        <dbReference type="ARBA" id="ARBA00023163"/>
    </source>
</evidence>
<feature type="compositionally biased region" description="Basic and acidic residues" evidence="12">
    <location>
        <begin position="41"/>
        <end position="52"/>
    </location>
</feature>
<organism evidence="14 15">
    <name type="scientific">Periconia digitata</name>
    <dbReference type="NCBI Taxonomy" id="1303443"/>
    <lineage>
        <taxon>Eukaryota</taxon>
        <taxon>Fungi</taxon>
        <taxon>Dikarya</taxon>
        <taxon>Ascomycota</taxon>
        <taxon>Pezizomycotina</taxon>
        <taxon>Dothideomycetes</taxon>
        <taxon>Pleosporomycetidae</taxon>
        <taxon>Pleosporales</taxon>
        <taxon>Massarineae</taxon>
        <taxon>Periconiaceae</taxon>
        <taxon>Periconia</taxon>
    </lineage>
</organism>
<keyword evidence="9" id="KW-0539">Nucleus</keyword>
<comment type="similarity">
    <text evidence="2">Belongs to the Mediator complex subunit 12 family.</text>
</comment>
<feature type="compositionally biased region" description="Pro residues" evidence="12">
    <location>
        <begin position="1417"/>
        <end position="1426"/>
    </location>
</feature>
<comment type="function">
    <text evidence="10">Component of the SRB8-11 complex. The SRB8-11 complex is a regulatory module of the Mediator complex which is itself involved in regulation of basal and activated RNA polymerase II-dependent transcription. The SRB8-11 complex may be involved in the transcriptional repression of a subset of genes regulated by Mediator. It may inhibit the association of the Mediator complex with RNA polymerase II to form the holoenzyme complex.</text>
</comment>
<dbReference type="Pfam" id="PF09497">
    <property type="entry name" value="Med12"/>
    <property type="match status" value="1"/>
</dbReference>
<keyword evidence="8" id="KW-0804">Transcription</keyword>
<dbReference type="PANTHER" id="PTHR46567:SF1">
    <property type="entry name" value="MEDIATOR OF RNA POLYMERASE II TRANSCRIPTION SUBUNIT 12"/>
    <property type="match status" value="1"/>
</dbReference>
<protein>
    <recommendedName>
        <fullName evidence="4">Mediator of RNA polymerase II transcription subunit 12</fullName>
    </recommendedName>
    <alternativeName>
        <fullName evidence="11">Mediator complex subunit 12</fullName>
    </alternativeName>
</protein>
<dbReference type="InterPro" id="IPR057344">
    <property type="entry name" value="ARM_SRB8"/>
</dbReference>
<feature type="compositionally biased region" description="Low complexity" evidence="12">
    <location>
        <begin position="1484"/>
        <end position="1525"/>
    </location>
</feature>
<gene>
    <name evidence="14" type="ORF">PDIGIT_LOCUS8907</name>
</gene>
<evidence type="ECO:0000256" key="7">
    <source>
        <dbReference type="ARBA" id="ARBA00023159"/>
    </source>
</evidence>
<dbReference type="GO" id="GO:0006357">
    <property type="term" value="P:regulation of transcription by RNA polymerase II"/>
    <property type="evidence" value="ECO:0007669"/>
    <property type="project" value="InterPro"/>
</dbReference>
<dbReference type="SMART" id="SM01281">
    <property type="entry name" value="Med12"/>
    <property type="match status" value="1"/>
</dbReference>
<keyword evidence="7" id="KW-0010">Activator</keyword>